<evidence type="ECO:0000259" key="11">
    <source>
        <dbReference type="PROSITE" id="PS50885"/>
    </source>
</evidence>
<dbReference type="GO" id="GO:0007165">
    <property type="term" value="P:signal transduction"/>
    <property type="evidence" value="ECO:0007669"/>
    <property type="project" value="UniProtKB-KW"/>
</dbReference>
<dbReference type="GO" id="GO:0005886">
    <property type="term" value="C:plasma membrane"/>
    <property type="evidence" value="ECO:0007669"/>
    <property type="project" value="UniProtKB-SubCell"/>
</dbReference>
<dbReference type="AlphaFoldDB" id="A0A4Z0Y8X7"/>
<dbReference type="InterPro" id="IPR051310">
    <property type="entry name" value="MCP_chemotaxis"/>
</dbReference>
<evidence type="ECO:0000256" key="5">
    <source>
        <dbReference type="ARBA" id="ARBA00022989"/>
    </source>
</evidence>
<dbReference type="FunFam" id="1.10.287.950:FF:000001">
    <property type="entry name" value="Methyl-accepting chemotaxis sensory transducer"/>
    <property type="match status" value="1"/>
</dbReference>
<accession>A0A4Z0Y8X7</accession>
<dbReference type="OrthoDB" id="1862723at2"/>
<dbReference type="Gene3D" id="6.10.340.10">
    <property type="match status" value="1"/>
</dbReference>
<protein>
    <submittedName>
        <fullName evidence="12">Methyl-accepting chemotaxis protein IV</fullName>
    </submittedName>
</protein>
<dbReference type="Gene3D" id="3.30.450.20">
    <property type="entry name" value="PAS domain"/>
    <property type="match status" value="2"/>
</dbReference>
<dbReference type="Pfam" id="PF00672">
    <property type="entry name" value="HAMP"/>
    <property type="match status" value="1"/>
</dbReference>
<keyword evidence="13" id="KW-1185">Reference proteome</keyword>
<reference evidence="12 13" key="1">
    <citation type="submission" date="2019-04" db="EMBL/GenBank/DDBJ databases">
        <authorList>
            <person name="Poehlein A."/>
            <person name="Bengelsdorf F.R."/>
            <person name="Duerre P."/>
            <person name="Daniel R."/>
        </authorList>
    </citation>
    <scope>NUCLEOTIDE SEQUENCE [LARGE SCALE GENOMIC DNA]</scope>
    <source>
        <strain evidence="12 13">BS-1</strain>
    </source>
</reference>
<keyword evidence="2" id="KW-1003">Cell membrane</keyword>
<evidence type="ECO:0000313" key="12">
    <source>
        <dbReference type="EMBL" id="TGJ76015.1"/>
    </source>
</evidence>
<dbReference type="PROSITE" id="PS50111">
    <property type="entry name" value="CHEMOTAXIS_TRANSDUC_2"/>
    <property type="match status" value="1"/>
</dbReference>
<dbReference type="CDD" id="cd12912">
    <property type="entry name" value="PDC2_MCP_like"/>
    <property type="match status" value="1"/>
</dbReference>
<evidence type="ECO:0000256" key="2">
    <source>
        <dbReference type="ARBA" id="ARBA00022475"/>
    </source>
</evidence>
<dbReference type="PANTHER" id="PTHR43531">
    <property type="entry name" value="PROTEIN ICFG"/>
    <property type="match status" value="1"/>
</dbReference>
<evidence type="ECO:0000256" key="7">
    <source>
        <dbReference type="ARBA" id="ARBA00029447"/>
    </source>
</evidence>
<dbReference type="SUPFAM" id="SSF103190">
    <property type="entry name" value="Sensory domain-like"/>
    <property type="match status" value="1"/>
</dbReference>
<sequence length="694" mass="75106">MIFKRNLAAKILLFIGLPVIIIFLLLSFMILQPVKQSVSQLTTDELTTKSQYASNQIESFFAKYTGITEQLEMDVTFQNFFLNTASKPNLKEVPNFNAVDQTLRNITESDKENIANTWIADMATKQLIDQTDGVTGLDIPSRPWYKKLSENKKTIITDPYEDSTSKDLTVSIITPVYKSDGTTLIGVTGIDIKLDRLYQMISGYKLGNTGFYILTSANGQIIYHPDQTLKSKNIADSKMSQNIIDGMQGKNSGFLTYTAMGGTNYGFVSPVGSTGWRVATGLPETEFNRSYNSVQTSLMVDLLIALLIICVVTILIAKGIVNPLRKLETAANQIAEGNLDVIIDVKTQDEVGKVGTAFSRTVDRLKKYIEYINEISHVLDEIATGNLVFELHCDYIGEFSKIKVALENIKTTLIKTFTEINNSADQVASSAEQVASASQSLAQGATEQASSIEELSASISDIAVQVKQNAENAQKVNDLSEASSTEIAHGSRLMQEMTEAMVEISTSSNKIRDIIKTIDDIAFQTNILALNAAVEAARAGAAGKGFAVVADEVRNLASKSAQAAKDTTGLIENAIQSVEKGQKIADDTAQSLQQIVEGTNSTSSLIKEISRASNDQATAIEQITQGVDQISGVVQTNSATSEESAASSEELSGQAQTLKALVSQFKTGNTAESDLINTTSNQIPTVPSQANGKY</sequence>
<keyword evidence="8" id="KW-0807">Transducer</keyword>
<dbReference type="InterPro" id="IPR033479">
    <property type="entry name" value="dCache_1"/>
</dbReference>
<evidence type="ECO:0000259" key="10">
    <source>
        <dbReference type="PROSITE" id="PS50111"/>
    </source>
</evidence>
<evidence type="ECO:0000256" key="1">
    <source>
        <dbReference type="ARBA" id="ARBA00004651"/>
    </source>
</evidence>
<proteinExistence type="inferred from homology"/>
<evidence type="ECO:0000313" key="13">
    <source>
        <dbReference type="Proteomes" id="UP000297714"/>
    </source>
</evidence>
<comment type="similarity">
    <text evidence="7">Belongs to the methyl-accepting chemotaxis (MCP) protein family.</text>
</comment>
<dbReference type="InterPro" id="IPR029151">
    <property type="entry name" value="Sensor-like_sf"/>
</dbReference>
<name>A0A4Z0Y8X7_9FIRM</name>
<evidence type="ECO:0000256" key="6">
    <source>
        <dbReference type="ARBA" id="ARBA00023136"/>
    </source>
</evidence>
<organism evidence="12 13">
    <name type="scientific">Caproiciproducens galactitolivorans</name>
    <dbReference type="NCBI Taxonomy" id="642589"/>
    <lineage>
        <taxon>Bacteria</taxon>
        <taxon>Bacillati</taxon>
        <taxon>Bacillota</taxon>
        <taxon>Clostridia</taxon>
        <taxon>Eubacteriales</taxon>
        <taxon>Acutalibacteraceae</taxon>
        <taxon>Caproiciproducens</taxon>
    </lineage>
</organism>
<dbReference type="SMART" id="SM00304">
    <property type="entry name" value="HAMP"/>
    <property type="match status" value="1"/>
</dbReference>
<dbReference type="GO" id="GO:0006935">
    <property type="term" value="P:chemotaxis"/>
    <property type="evidence" value="ECO:0007669"/>
    <property type="project" value="UniProtKB-KW"/>
</dbReference>
<dbReference type="EMBL" id="SRMQ01000009">
    <property type="protein sequence ID" value="TGJ76015.1"/>
    <property type="molecule type" value="Genomic_DNA"/>
</dbReference>
<gene>
    <name evidence="12" type="primary">tap_4</name>
    <name evidence="12" type="ORF">CAGA_19910</name>
</gene>
<keyword evidence="3" id="KW-0145">Chemotaxis</keyword>
<comment type="subcellular location">
    <subcellularLocation>
        <location evidence="1">Cell membrane</location>
        <topology evidence="1">Multi-pass membrane protein</topology>
    </subcellularLocation>
</comment>
<dbReference type="SMART" id="SM00283">
    <property type="entry name" value="MA"/>
    <property type="match status" value="1"/>
</dbReference>
<keyword evidence="4 9" id="KW-0812">Transmembrane</keyword>
<evidence type="ECO:0000256" key="8">
    <source>
        <dbReference type="PROSITE-ProRule" id="PRU00284"/>
    </source>
</evidence>
<dbReference type="Pfam" id="PF00015">
    <property type="entry name" value="MCPsignal"/>
    <property type="match status" value="1"/>
</dbReference>
<keyword evidence="6 9" id="KW-0472">Membrane</keyword>
<evidence type="ECO:0000256" key="9">
    <source>
        <dbReference type="SAM" id="Phobius"/>
    </source>
</evidence>
<dbReference type="PROSITE" id="PS50885">
    <property type="entry name" value="HAMP"/>
    <property type="match status" value="1"/>
</dbReference>
<dbReference type="PANTHER" id="PTHR43531:SF11">
    <property type="entry name" value="METHYL-ACCEPTING CHEMOTAXIS PROTEIN 3"/>
    <property type="match status" value="1"/>
</dbReference>
<comment type="caution">
    <text evidence="12">The sequence shown here is derived from an EMBL/GenBank/DDBJ whole genome shotgun (WGS) entry which is preliminary data.</text>
</comment>
<keyword evidence="5 9" id="KW-1133">Transmembrane helix</keyword>
<dbReference type="SUPFAM" id="SSF58104">
    <property type="entry name" value="Methyl-accepting chemotaxis protein (MCP) signaling domain"/>
    <property type="match status" value="1"/>
</dbReference>
<dbReference type="Proteomes" id="UP000297714">
    <property type="component" value="Unassembled WGS sequence"/>
</dbReference>
<dbReference type="RefSeq" id="WP_135660338.1">
    <property type="nucleotide sequence ID" value="NZ_SRMQ01000009.1"/>
</dbReference>
<feature type="domain" description="Methyl-accepting transducer" evidence="10">
    <location>
        <begin position="423"/>
        <end position="652"/>
    </location>
</feature>
<dbReference type="InterPro" id="IPR004089">
    <property type="entry name" value="MCPsignal_dom"/>
</dbReference>
<dbReference type="GO" id="GO:0004888">
    <property type="term" value="F:transmembrane signaling receptor activity"/>
    <property type="evidence" value="ECO:0007669"/>
    <property type="project" value="TreeGrafter"/>
</dbReference>
<dbReference type="CDD" id="cd06225">
    <property type="entry name" value="HAMP"/>
    <property type="match status" value="1"/>
</dbReference>
<evidence type="ECO:0000256" key="4">
    <source>
        <dbReference type="ARBA" id="ARBA00022692"/>
    </source>
</evidence>
<evidence type="ECO:0000256" key="3">
    <source>
        <dbReference type="ARBA" id="ARBA00022500"/>
    </source>
</evidence>
<dbReference type="Gene3D" id="1.10.287.950">
    <property type="entry name" value="Methyl-accepting chemotaxis protein"/>
    <property type="match status" value="1"/>
</dbReference>
<dbReference type="InterPro" id="IPR003660">
    <property type="entry name" value="HAMP_dom"/>
</dbReference>
<dbReference type="CDD" id="cd12913">
    <property type="entry name" value="PDC1_MCP_like"/>
    <property type="match status" value="1"/>
</dbReference>
<feature type="transmembrane region" description="Helical" evidence="9">
    <location>
        <begin position="12"/>
        <end position="31"/>
    </location>
</feature>
<feature type="domain" description="HAMP" evidence="11">
    <location>
        <begin position="318"/>
        <end position="370"/>
    </location>
</feature>
<dbReference type="Pfam" id="PF02743">
    <property type="entry name" value="dCache_1"/>
    <property type="match status" value="1"/>
</dbReference>